<evidence type="ECO:0000256" key="2">
    <source>
        <dbReference type="ARBA" id="ARBA00022670"/>
    </source>
</evidence>
<dbReference type="InterPro" id="IPR032799">
    <property type="entry name" value="TAXi_C"/>
</dbReference>
<dbReference type="InterPro" id="IPR001969">
    <property type="entry name" value="Aspartic_peptidase_AS"/>
</dbReference>
<evidence type="ECO:0000256" key="5">
    <source>
        <dbReference type="ARBA" id="ARBA00023180"/>
    </source>
</evidence>
<dbReference type="InterPro" id="IPR021109">
    <property type="entry name" value="Peptidase_aspartic_dom_sf"/>
</dbReference>
<dbReference type="Proteomes" id="UP000504609">
    <property type="component" value="Unplaced"/>
</dbReference>
<gene>
    <name evidence="8" type="primary">LOC111447214</name>
</gene>
<dbReference type="PROSITE" id="PS51767">
    <property type="entry name" value="PEPTIDASE_A1"/>
    <property type="match status" value="1"/>
</dbReference>
<feature type="domain" description="Peptidase A1" evidence="6">
    <location>
        <begin position="99"/>
        <end position="429"/>
    </location>
</feature>
<dbReference type="KEGG" id="cmos:111447214"/>
<evidence type="ECO:0000313" key="8">
    <source>
        <dbReference type="RefSeq" id="XP_022942025.1"/>
    </source>
</evidence>
<dbReference type="AlphaFoldDB" id="A0A6J1FVF2"/>
<dbReference type="Gene3D" id="2.40.70.10">
    <property type="entry name" value="Acid Proteases"/>
    <property type="match status" value="2"/>
</dbReference>
<comment type="similarity">
    <text evidence="1">Belongs to the peptidase A1 family.</text>
</comment>
<evidence type="ECO:0000313" key="7">
    <source>
        <dbReference type="Proteomes" id="UP000504609"/>
    </source>
</evidence>
<dbReference type="PROSITE" id="PS00141">
    <property type="entry name" value="ASP_PROTEASE"/>
    <property type="match status" value="1"/>
</dbReference>
<dbReference type="PANTHER" id="PTHR47967">
    <property type="entry name" value="OS07G0603500 PROTEIN-RELATED"/>
    <property type="match status" value="1"/>
</dbReference>
<evidence type="ECO:0000259" key="6">
    <source>
        <dbReference type="PROSITE" id="PS51767"/>
    </source>
</evidence>
<dbReference type="SUPFAM" id="SSF50630">
    <property type="entry name" value="Acid proteases"/>
    <property type="match status" value="1"/>
</dbReference>
<keyword evidence="7" id="KW-1185">Reference proteome</keyword>
<dbReference type="InterPro" id="IPR032861">
    <property type="entry name" value="TAXi_N"/>
</dbReference>
<evidence type="ECO:0000256" key="1">
    <source>
        <dbReference type="ARBA" id="ARBA00007447"/>
    </source>
</evidence>
<evidence type="ECO:0000256" key="3">
    <source>
        <dbReference type="ARBA" id="ARBA00022750"/>
    </source>
</evidence>
<dbReference type="InterPro" id="IPR051708">
    <property type="entry name" value="Plant_Aspart_Prot_A1"/>
</dbReference>
<dbReference type="GO" id="GO:0005576">
    <property type="term" value="C:extracellular region"/>
    <property type="evidence" value="ECO:0007669"/>
    <property type="project" value="TreeGrafter"/>
</dbReference>
<dbReference type="Pfam" id="PF14543">
    <property type="entry name" value="TAXi_N"/>
    <property type="match status" value="1"/>
</dbReference>
<organism evidence="7 8">
    <name type="scientific">Cucurbita moschata</name>
    <name type="common">Winter crookneck squash</name>
    <name type="synonym">Cucurbita pepo var. moschata</name>
    <dbReference type="NCBI Taxonomy" id="3662"/>
    <lineage>
        <taxon>Eukaryota</taxon>
        <taxon>Viridiplantae</taxon>
        <taxon>Streptophyta</taxon>
        <taxon>Embryophyta</taxon>
        <taxon>Tracheophyta</taxon>
        <taxon>Spermatophyta</taxon>
        <taxon>Magnoliopsida</taxon>
        <taxon>eudicotyledons</taxon>
        <taxon>Gunneridae</taxon>
        <taxon>Pentapetalae</taxon>
        <taxon>rosids</taxon>
        <taxon>fabids</taxon>
        <taxon>Cucurbitales</taxon>
        <taxon>Cucurbitaceae</taxon>
        <taxon>Cucurbiteae</taxon>
        <taxon>Cucurbita</taxon>
    </lineage>
</organism>
<sequence length="434" mass="46045">MVTQILISISMPAISIFFSLLLISVAFTTVYGGGIGFSTTLIHRDSPLSPIRNQSLSHYDRLNNAIRRSISRADALFQRAAALTDNSIEAPISPGGGEYVMSVSIGTPPVPYVAIADTGSDPAWIQCMPCKQCYPQSEPIFDPKKSSSFRHVPCTSDTCKSVNDDGFCGDQGSCDYSFAYADHTYSKGEFGTDTITIGSTSVNMLFGCGHESGGGFGTTSGIIGLGGGDLSIVTQMRKKSAVSWKFSYCLPSVSSQGRGKISFGENAVVSGPGVVSTPLDPSMMYEISLEAISVGNERHAADISLATDNMIIDSGTTLSYIPKVIHDGIVSSLAKIIGSKRVNDPRNVFSLCYSSDGDDVNIPTVTAHFAGGADVGLSNENMFMTVADGVSCLMFKSLMEINDVGIWGNIAQANFLIGYDLEKKSLSFKPTVCA</sequence>
<evidence type="ECO:0000256" key="4">
    <source>
        <dbReference type="ARBA" id="ARBA00022801"/>
    </source>
</evidence>
<accession>A0A6J1FVF2</accession>
<keyword evidence="2" id="KW-0645">Protease</keyword>
<dbReference type="GO" id="GO:0006508">
    <property type="term" value="P:proteolysis"/>
    <property type="evidence" value="ECO:0007669"/>
    <property type="project" value="UniProtKB-KW"/>
</dbReference>
<keyword evidence="3" id="KW-0064">Aspartyl protease</keyword>
<dbReference type="Pfam" id="PF14541">
    <property type="entry name" value="TAXi_C"/>
    <property type="match status" value="1"/>
</dbReference>
<dbReference type="FunFam" id="2.40.70.10:FF:000031">
    <property type="entry name" value="Aspartyl protease AED1"/>
    <property type="match status" value="1"/>
</dbReference>
<dbReference type="GO" id="GO:0004190">
    <property type="term" value="F:aspartic-type endopeptidase activity"/>
    <property type="evidence" value="ECO:0007669"/>
    <property type="project" value="UniProtKB-KW"/>
</dbReference>
<dbReference type="RefSeq" id="XP_022942025.1">
    <property type="nucleotide sequence ID" value="XM_023086257.1"/>
</dbReference>
<name>A0A6J1FVF2_CUCMO</name>
<keyword evidence="5" id="KW-0325">Glycoprotein</keyword>
<protein>
    <submittedName>
        <fullName evidence="8">Aspartic proteinase CDR1-like</fullName>
    </submittedName>
</protein>
<proteinExistence type="inferred from homology"/>
<dbReference type="PANTHER" id="PTHR47967:SF128">
    <property type="entry name" value="ASPARTIC PROTEINASE CDR1-LIKE"/>
    <property type="match status" value="1"/>
</dbReference>
<dbReference type="CDD" id="cd05476">
    <property type="entry name" value="pepsin_A_like_plant"/>
    <property type="match status" value="1"/>
</dbReference>
<keyword evidence="4" id="KW-0378">Hydrolase</keyword>
<dbReference type="InterPro" id="IPR033121">
    <property type="entry name" value="PEPTIDASE_A1"/>
</dbReference>
<reference evidence="8" key="1">
    <citation type="submission" date="2025-08" db="UniProtKB">
        <authorList>
            <consortium name="RefSeq"/>
        </authorList>
    </citation>
    <scope>IDENTIFICATION</scope>
    <source>
        <tissue evidence="8">Young leaves</tissue>
    </source>
</reference>
<dbReference type="GeneID" id="111447214"/>
<dbReference type="InterPro" id="IPR034161">
    <property type="entry name" value="Pepsin-like_plant"/>
</dbReference>